<feature type="repeat" description="PPR" evidence="2">
    <location>
        <begin position="180"/>
        <end position="214"/>
    </location>
</feature>
<evidence type="ECO:0000256" key="1">
    <source>
        <dbReference type="ARBA" id="ARBA00022737"/>
    </source>
</evidence>
<evidence type="ECO:0000313" key="4">
    <source>
        <dbReference type="Proteomes" id="UP000249390"/>
    </source>
</evidence>
<proteinExistence type="predicted"/>
<keyword evidence="1" id="KW-0677">Repeat</keyword>
<dbReference type="GO" id="GO:0003723">
    <property type="term" value="F:RNA binding"/>
    <property type="evidence" value="ECO:0007669"/>
    <property type="project" value="InterPro"/>
</dbReference>
<dbReference type="InterPro" id="IPR046960">
    <property type="entry name" value="PPR_At4g14850-like_plant"/>
</dbReference>
<keyword evidence="4" id="KW-1185">Reference proteome</keyword>
<dbReference type="Proteomes" id="UP000249390">
    <property type="component" value="Unassembled WGS sequence"/>
</dbReference>
<feature type="repeat" description="PPR" evidence="2">
    <location>
        <begin position="484"/>
        <end position="518"/>
    </location>
</feature>
<dbReference type="AlphaFoldDB" id="A0A328D5G0"/>
<name>A0A328D5G0_9ASTE</name>
<dbReference type="InterPro" id="IPR046848">
    <property type="entry name" value="E_motif"/>
</dbReference>
<reference evidence="3 4" key="1">
    <citation type="submission" date="2018-06" db="EMBL/GenBank/DDBJ databases">
        <title>The Genome of Cuscuta australis (Dodder) Provides Insight into the Evolution of Plant Parasitism.</title>
        <authorList>
            <person name="Liu H."/>
        </authorList>
    </citation>
    <scope>NUCLEOTIDE SEQUENCE [LARGE SCALE GENOMIC DNA]</scope>
    <source>
        <strain evidence="4">cv. Yunnan</strain>
        <tissue evidence="3">Vines</tissue>
    </source>
</reference>
<dbReference type="EMBL" id="NQVE01000192">
    <property type="protein sequence ID" value="RAL40776.1"/>
    <property type="molecule type" value="Genomic_DNA"/>
</dbReference>
<sequence length="718" mass="79397">MPPSLDVSSITDLRVLVHWCSSIKILRKAREIHGLIVTSTPTASKSRYVFNNILSMYARCGSLKDARDLFDHMPQRNVVTYNALISSYSSFSRLGIMVFQLLARLQDERLVPNASTFTSLLQASSTLKNRTLGSVIHAQCLKNLDFSINVRIQTSLLGMYSNCGDLDRAIKVFRCMDHKDSFAWDSLILGHIENGELRQSFYLFKAMLKTDVSPTRFTYSILLSACSRLRDYHTGKLLHAQLIISTVNADLPLHNALLDMHCNCGDTVTAFNIFKRIENPDSISCNSMISGYAENGDGENAMRMFVEFARRSLGQPDEYTFAAVISATSAFPSGYYGKPLHAQVAKAGLASSTHVGSTLLAMYFCNEDPESAQKIFYSASEKDLVMWTAMIAGHCRIGDTNGSLRFFHGMFRNGLDIDSFALSAVLNACAEGATLRQGEVVHCLVVKKGYGSEMSVCGNLVDMYAKNGELRSSKLVFSLATEPDLKCWNALLGGYGYHGQPEDAFTTFNEMINNGLEPDEVTFLSLLSTCSHCGLISKAKHFWNCMKERGINPGLKHFSSMIALLSRAGLLEEVEEIIITQESSFGDHHHHHLLLLQVWKVLLRSCICYGDFKVGARAAMQVLRLDTGDDSATSILLSNFYAAAGGWDSVKETRRKMKDMEIEKDPGFSWLEGMGNKTNVFSSSDVSHPQKGILEAVLQALLVTMTDAGAGEFDLTCS</sequence>
<dbReference type="Pfam" id="PF20431">
    <property type="entry name" value="E_motif"/>
    <property type="match status" value="1"/>
</dbReference>
<accession>A0A328D5G0</accession>
<comment type="caution">
    <text evidence="3">The sequence shown here is derived from an EMBL/GenBank/DDBJ whole genome shotgun (WGS) entry which is preliminary data.</text>
</comment>
<dbReference type="Pfam" id="PF01535">
    <property type="entry name" value="PPR"/>
    <property type="match status" value="5"/>
</dbReference>
<dbReference type="PANTHER" id="PTHR47926">
    <property type="entry name" value="PENTATRICOPEPTIDE REPEAT-CONTAINING PROTEIN"/>
    <property type="match status" value="1"/>
</dbReference>
<evidence type="ECO:0008006" key="5">
    <source>
        <dbReference type="Google" id="ProtNLM"/>
    </source>
</evidence>
<dbReference type="PROSITE" id="PS51375">
    <property type="entry name" value="PPR"/>
    <property type="match status" value="6"/>
</dbReference>
<dbReference type="InterPro" id="IPR011990">
    <property type="entry name" value="TPR-like_helical_dom_sf"/>
</dbReference>
<evidence type="ECO:0000256" key="2">
    <source>
        <dbReference type="PROSITE-ProRule" id="PRU00708"/>
    </source>
</evidence>
<evidence type="ECO:0000313" key="3">
    <source>
        <dbReference type="EMBL" id="RAL40776.1"/>
    </source>
</evidence>
<dbReference type="NCBIfam" id="TIGR00756">
    <property type="entry name" value="PPR"/>
    <property type="match status" value="4"/>
</dbReference>
<dbReference type="Pfam" id="PF13041">
    <property type="entry name" value="PPR_2"/>
    <property type="match status" value="3"/>
</dbReference>
<feature type="repeat" description="PPR" evidence="2">
    <location>
        <begin position="281"/>
        <end position="315"/>
    </location>
</feature>
<dbReference type="FunFam" id="1.25.40.10:FF:000090">
    <property type="entry name" value="Pentatricopeptide repeat-containing protein, chloroplastic"/>
    <property type="match status" value="1"/>
</dbReference>
<dbReference type="PANTHER" id="PTHR47926:SF356">
    <property type="entry name" value="(WILD MALAYSIAN BANANA) HYPOTHETICAL PROTEIN"/>
    <property type="match status" value="1"/>
</dbReference>
<gene>
    <name evidence="3" type="ORF">DM860_008474</name>
</gene>
<feature type="repeat" description="PPR" evidence="2">
    <location>
        <begin position="383"/>
        <end position="417"/>
    </location>
</feature>
<dbReference type="FunFam" id="1.25.40.10:FF:000694">
    <property type="entry name" value="Pentatricopeptide repeat-containing protein At3g50420"/>
    <property type="match status" value="1"/>
</dbReference>
<feature type="repeat" description="PPR" evidence="2">
    <location>
        <begin position="46"/>
        <end position="80"/>
    </location>
</feature>
<protein>
    <recommendedName>
        <fullName evidence="5">Pentacotripeptide-repeat region of PRORP domain-containing protein</fullName>
    </recommendedName>
</protein>
<feature type="repeat" description="PPR" evidence="2">
    <location>
        <begin position="519"/>
        <end position="553"/>
    </location>
</feature>
<dbReference type="GO" id="GO:0009451">
    <property type="term" value="P:RNA modification"/>
    <property type="evidence" value="ECO:0007669"/>
    <property type="project" value="InterPro"/>
</dbReference>
<dbReference type="InterPro" id="IPR002885">
    <property type="entry name" value="PPR_rpt"/>
</dbReference>
<dbReference type="Gene3D" id="1.25.40.10">
    <property type="entry name" value="Tetratricopeptide repeat domain"/>
    <property type="match status" value="5"/>
</dbReference>
<organism evidence="3 4">
    <name type="scientific">Cuscuta australis</name>
    <dbReference type="NCBI Taxonomy" id="267555"/>
    <lineage>
        <taxon>Eukaryota</taxon>
        <taxon>Viridiplantae</taxon>
        <taxon>Streptophyta</taxon>
        <taxon>Embryophyta</taxon>
        <taxon>Tracheophyta</taxon>
        <taxon>Spermatophyta</taxon>
        <taxon>Magnoliopsida</taxon>
        <taxon>eudicotyledons</taxon>
        <taxon>Gunneridae</taxon>
        <taxon>Pentapetalae</taxon>
        <taxon>asterids</taxon>
        <taxon>lamiids</taxon>
        <taxon>Solanales</taxon>
        <taxon>Convolvulaceae</taxon>
        <taxon>Cuscuteae</taxon>
        <taxon>Cuscuta</taxon>
        <taxon>Cuscuta subgen. Grammica</taxon>
        <taxon>Cuscuta sect. Cleistogrammica</taxon>
    </lineage>
</organism>